<accession>A0ABQ8TZR2</accession>
<reference evidence="1 2" key="1">
    <citation type="journal article" date="2022" name="Allergy">
        <title>Genome assembly and annotation of Periplaneta americana reveal a comprehensive cockroach allergen profile.</title>
        <authorList>
            <person name="Wang L."/>
            <person name="Xiong Q."/>
            <person name="Saelim N."/>
            <person name="Wang L."/>
            <person name="Nong W."/>
            <person name="Wan A.T."/>
            <person name="Shi M."/>
            <person name="Liu X."/>
            <person name="Cao Q."/>
            <person name="Hui J.H.L."/>
            <person name="Sookrung N."/>
            <person name="Leung T.F."/>
            <person name="Tungtrongchitr A."/>
            <person name="Tsui S.K.W."/>
        </authorList>
    </citation>
    <scope>NUCLEOTIDE SEQUENCE [LARGE SCALE GENOMIC DNA]</scope>
    <source>
        <strain evidence="1">PWHHKU_190912</strain>
    </source>
</reference>
<dbReference type="Proteomes" id="UP001148838">
    <property type="component" value="Unassembled WGS sequence"/>
</dbReference>
<dbReference type="EMBL" id="JAJSOF020000001">
    <property type="protein sequence ID" value="KAJ4452218.1"/>
    <property type="molecule type" value="Genomic_DNA"/>
</dbReference>
<sequence length="122" mass="14343">MARRMMGLIFKDDSFVLEGDFLLRRASGFPFCDFYLWGKLKQKVCVNNPHTLDELENEIRRVTKNKNSIVMAMLIEFLEKSRVFSSIRHFFPVRGHSYLALDGVFGRIKKDLRKRESILSPQ</sequence>
<evidence type="ECO:0000313" key="2">
    <source>
        <dbReference type="Proteomes" id="UP001148838"/>
    </source>
</evidence>
<keyword evidence="2" id="KW-1185">Reference proteome</keyword>
<protein>
    <submittedName>
        <fullName evidence="1">Uncharacterized protein</fullName>
    </submittedName>
</protein>
<comment type="caution">
    <text evidence="1">The sequence shown here is derived from an EMBL/GenBank/DDBJ whole genome shotgun (WGS) entry which is preliminary data.</text>
</comment>
<evidence type="ECO:0000313" key="1">
    <source>
        <dbReference type="EMBL" id="KAJ4452218.1"/>
    </source>
</evidence>
<name>A0ABQ8TZR2_PERAM</name>
<dbReference type="Gene3D" id="3.30.420.10">
    <property type="entry name" value="Ribonuclease H-like superfamily/Ribonuclease H"/>
    <property type="match status" value="1"/>
</dbReference>
<dbReference type="InterPro" id="IPR036397">
    <property type="entry name" value="RNaseH_sf"/>
</dbReference>
<gene>
    <name evidence="1" type="ORF">ANN_03736</name>
</gene>
<proteinExistence type="predicted"/>
<organism evidence="1 2">
    <name type="scientific">Periplaneta americana</name>
    <name type="common">American cockroach</name>
    <name type="synonym">Blatta americana</name>
    <dbReference type="NCBI Taxonomy" id="6978"/>
    <lineage>
        <taxon>Eukaryota</taxon>
        <taxon>Metazoa</taxon>
        <taxon>Ecdysozoa</taxon>
        <taxon>Arthropoda</taxon>
        <taxon>Hexapoda</taxon>
        <taxon>Insecta</taxon>
        <taxon>Pterygota</taxon>
        <taxon>Neoptera</taxon>
        <taxon>Polyneoptera</taxon>
        <taxon>Dictyoptera</taxon>
        <taxon>Blattodea</taxon>
        <taxon>Blattoidea</taxon>
        <taxon>Blattidae</taxon>
        <taxon>Blattinae</taxon>
        <taxon>Periplaneta</taxon>
    </lineage>
</organism>